<dbReference type="Gene3D" id="2.60.40.10">
    <property type="entry name" value="Immunoglobulins"/>
    <property type="match status" value="1"/>
</dbReference>
<dbReference type="Proteomes" id="UP000256485">
    <property type="component" value="Unassembled WGS sequence"/>
</dbReference>
<protein>
    <submittedName>
        <fullName evidence="2">Uncharacterized protein DUF11</fullName>
    </submittedName>
</protein>
<evidence type="ECO:0000313" key="3">
    <source>
        <dbReference type="Proteomes" id="UP000256485"/>
    </source>
</evidence>
<dbReference type="OrthoDB" id="9761519at2"/>
<dbReference type="EMBL" id="QTUC01000001">
    <property type="protein sequence ID" value="REF36265.1"/>
    <property type="molecule type" value="Genomic_DNA"/>
</dbReference>
<dbReference type="PROSITE" id="PS51318">
    <property type="entry name" value="TAT"/>
    <property type="match status" value="1"/>
</dbReference>
<dbReference type="RefSeq" id="WP_115849930.1">
    <property type="nucleotide sequence ID" value="NZ_QTUC01000001.1"/>
</dbReference>
<dbReference type="InterPro" id="IPR008928">
    <property type="entry name" value="6-hairpin_glycosidase_sf"/>
</dbReference>
<feature type="compositionally biased region" description="Basic and acidic residues" evidence="1">
    <location>
        <begin position="759"/>
        <end position="774"/>
    </location>
</feature>
<dbReference type="GO" id="GO:0005975">
    <property type="term" value="P:carbohydrate metabolic process"/>
    <property type="evidence" value="ECO:0007669"/>
    <property type="project" value="InterPro"/>
</dbReference>
<sequence>MTEHRQSSSRFQPTRRRVLHWSGVGAVAVLVNGFFTSPALASSATTATTARARHGLSADSGWEFDPALGLFVQPAVSTGTAISWDFDTDGDTEGWQAANGVAPLEVADGVLRVTVTGFDPYFFAPPVELAGQRDRLLRIRARGTGADRLGLYFATVESPTLAEDKNIRIDLPMDGEFHELTLDLGALNQHWRDGTVTTIRLDVEPAASEGAVLEIDWLRVEQLGPRLAASIPGVSRGSVRPGESLDLSTTVSNVGGDAAAAFPVHLTLPDGVELTEGDLETSLPSLAPGDEAALRWTARVTTATPGTATIELRAPDAPFQFGALIPAVPDADLADHWSAHGVKVFRDEAGHVHLQNPTVRLVLLEGPSGYSQGRIDIRAHKRWRSLATSQPLTWVLARGTTGPELLPVVPDHATLRRGDPASVLLTGRVRDSAGTTWSVRLTYQLGGDDAFVRTSYEVTPDRDSDLLAFRAASLTAGERSFGGEQDMALFPGLEWLVAGERSSSTLDADPPHNLRPTPHPLKVTVPLMAVVKDGALVSLQWDTNQTWDGVRRHPTPRFASPNWIDGQDNHALTLFVPDVPDFVDENAGWATATPYRAAAGRTLRVEAEIVAEATGDVLRAVEHWYAVHGLPAPAEKPFSWEEELALVRHAYVTSYWVPEVKGWPHVYGWEPKPFVPLAAVLQIAGLLAADPDERAAAFGRVREFVDNVLEVNGPDALGDLDGAHITMFHAPFYLGHLEAALPRWREQMAELRATQWEDGSWRFDPGDDPARQRLGEPGAEGSGLTATPAQRLLRYARLTGDPDALDAGMRAVAYLEKFAVPRAAQTWEVPVHTPDVLASAYGVGAFTEAYRLTGRTTYLRRAEYWARTGLPFLYAWSDPERPMLPYGSIPVFGATAFVLPWFGRVVQWNGLVYAYFLLELVDAGGRQVRFPWRQVAEGIVVSAMHQQRTAEPAKGGYPDVWELRENVPIKNVDINPEGLAKPAIMLLGHPVDVQTVLLRHGRDVARLSTAAAVSEAAWTGKRLMATLRFHDGATTQLMLVGVPTPRGVSVDGRSLPLVDSLDAEGVAEGWKRLDDGTVLAKLRHRSRSSLEILS</sequence>
<accession>A0A3D9VB72</accession>
<name>A0A3D9VB72_THECX</name>
<gene>
    <name evidence="2" type="ORF">DFJ64_1671</name>
</gene>
<dbReference type="AlphaFoldDB" id="A0A3D9VB72"/>
<keyword evidence="3" id="KW-1185">Reference proteome</keyword>
<organism evidence="2 3">
    <name type="scientific">Thermasporomyces composti</name>
    <dbReference type="NCBI Taxonomy" id="696763"/>
    <lineage>
        <taxon>Bacteria</taxon>
        <taxon>Bacillati</taxon>
        <taxon>Actinomycetota</taxon>
        <taxon>Actinomycetes</taxon>
        <taxon>Propionibacteriales</taxon>
        <taxon>Nocardioidaceae</taxon>
        <taxon>Thermasporomyces</taxon>
    </lineage>
</organism>
<comment type="caution">
    <text evidence="2">The sequence shown here is derived from an EMBL/GenBank/DDBJ whole genome shotgun (WGS) entry which is preliminary data.</text>
</comment>
<reference evidence="2 3" key="1">
    <citation type="submission" date="2018-08" db="EMBL/GenBank/DDBJ databases">
        <title>Sequencing the genomes of 1000 actinobacteria strains.</title>
        <authorList>
            <person name="Klenk H.-P."/>
        </authorList>
    </citation>
    <scope>NUCLEOTIDE SEQUENCE [LARGE SCALE GENOMIC DNA]</scope>
    <source>
        <strain evidence="2 3">DSM 22891</strain>
    </source>
</reference>
<evidence type="ECO:0000256" key="1">
    <source>
        <dbReference type="SAM" id="MobiDB-lite"/>
    </source>
</evidence>
<dbReference type="SUPFAM" id="SSF48208">
    <property type="entry name" value="Six-hairpin glycosidases"/>
    <property type="match status" value="1"/>
</dbReference>
<evidence type="ECO:0000313" key="2">
    <source>
        <dbReference type="EMBL" id="REF36265.1"/>
    </source>
</evidence>
<feature type="region of interest" description="Disordered" evidence="1">
    <location>
        <begin position="759"/>
        <end position="784"/>
    </location>
</feature>
<proteinExistence type="predicted"/>
<dbReference type="InterPro" id="IPR013783">
    <property type="entry name" value="Ig-like_fold"/>
</dbReference>
<dbReference type="InterPro" id="IPR006311">
    <property type="entry name" value="TAT_signal"/>
</dbReference>